<evidence type="ECO:0000313" key="3">
    <source>
        <dbReference type="Proteomes" id="UP000231658"/>
    </source>
</evidence>
<evidence type="ECO:0000313" key="2">
    <source>
        <dbReference type="EMBL" id="SCA57787.1"/>
    </source>
</evidence>
<dbReference type="AlphaFoldDB" id="A0A1C3RKJ5"/>
<dbReference type="RefSeq" id="WP_069189799.1">
    <property type="nucleotide sequence ID" value="NZ_FLYE01000046.1"/>
</dbReference>
<dbReference type="STRING" id="1867952.MTBPR1_70059"/>
<organism evidence="2 3">
    <name type="scientific">Candidatus Terasakiella magnetica</name>
    <dbReference type="NCBI Taxonomy" id="1867952"/>
    <lineage>
        <taxon>Bacteria</taxon>
        <taxon>Pseudomonadati</taxon>
        <taxon>Pseudomonadota</taxon>
        <taxon>Alphaproteobacteria</taxon>
        <taxon>Rhodospirillales</taxon>
        <taxon>Terasakiellaceae</taxon>
        <taxon>Terasakiella</taxon>
    </lineage>
</organism>
<accession>A0A1C3RKJ5</accession>
<name>A0A1C3RKJ5_9PROT</name>
<protein>
    <submittedName>
        <fullName evidence="2">ABC-type amino acid transport/signal transduction systems</fullName>
    </submittedName>
</protein>
<dbReference type="EMBL" id="FLYE01000046">
    <property type="protein sequence ID" value="SCA57787.1"/>
    <property type="molecule type" value="Genomic_DNA"/>
</dbReference>
<keyword evidence="3" id="KW-1185">Reference proteome</keyword>
<dbReference type="PANTHER" id="PTHR35936:SF19">
    <property type="entry name" value="AMINO-ACID-BINDING PROTEIN YXEM-RELATED"/>
    <property type="match status" value="1"/>
</dbReference>
<proteinExistence type="predicted"/>
<feature type="signal peptide" evidence="1">
    <location>
        <begin position="1"/>
        <end position="22"/>
    </location>
</feature>
<dbReference type="PANTHER" id="PTHR35936">
    <property type="entry name" value="MEMBRANE-BOUND LYTIC MUREIN TRANSGLYCOSYLASE F"/>
    <property type="match status" value="1"/>
</dbReference>
<reference evidence="2 3" key="1">
    <citation type="submission" date="2016-07" db="EMBL/GenBank/DDBJ databases">
        <authorList>
            <person name="Lefevre C.T."/>
        </authorList>
    </citation>
    <scope>NUCLEOTIDE SEQUENCE [LARGE SCALE GENOMIC DNA]</scope>
    <source>
        <strain evidence="2">PR1</strain>
    </source>
</reference>
<dbReference type="OrthoDB" id="6371790at2"/>
<evidence type="ECO:0000256" key="1">
    <source>
        <dbReference type="SAM" id="SignalP"/>
    </source>
</evidence>
<gene>
    <name evidence="2" type="ORF">MTBPR1_70059</name>
</gene>
<dbReference type="Proteomes" id="UP000231658">
    <property type="component" value="Unassembled WGS sequence"/>
</dbReference>
<feature type="chain" id="PRO_5008680858" evidence="1">
    <location>
        <begin position="23"/>
        <end position="254"/>
    </location>
</feature>
<keyword evidence="1" id="KW-0732">Signal</keyword>
<sequence>MKLQPFALLLIGFVCFSLPAHAESLLIGIGLSKPPYVIQEHNAGAEYEIVERAIELSGFSMTPKYMPMKRIPHALNGGALDGGMNMRAHMPVDGFFSNEIISYQNYAITLKSSGLKISQIAELKNYSVVSFQNAHKLLGPDYQEAVKGNKQYSELANQELQVKMLAAGRKQVVISDFRIFLHFKKQVERETGRKIDVQFHEIFMPTPYRVAFRKRTVRDRFDESLEFLRKSGEYDQILAKYISADDVKAVNLTK</sequence>
<dbReference type="SUPFAM" id="SSF53850">
    <property type="entry name" value="Periplasmic binding protein-like II"/>
    <property type="match status" value="1"/>
</dbReference>
<dbReference type="Gene3D" id="3.40.190.10">
    <property type="entry name" value="Periplasmic binding protein-like II"/>
    <property type="match status" value="2"/>
</dbReference>